<gene>
    <name evidence="1" type="ordered locus">Sph21_4913</name>
</gene>
<reference evidence="1" key="1">
    <citation type="submission" date="2011-03" db="EMBL/GenBank/DDBJ databases">
        <title>Complete sequence of Sphingobacterium sp. 21.</title>
        <authorList>
            <consortium name="US DOE Joint Genome Institute"/>
            <person name="Lucas S."/>
            <person name="Copeland A."/>
            <person name="Lapidus A."/>
            <person name="Cheng J.-F."/>
            <person name="Goodwin L."/>
            <person name="Pitluck S."/>
            <person name="Davenport K."/>
            <person name="Detter J.C."/>
            <person name="Han C."/>
            <person name="Tapia R."/>
            <person name="Land M."/>
            <person name="Hauser L."/>
            <person name="Kyrpides N."/>
            <person name="Ivanova N."/>
            <person name="Ovchinnikova G."/>
            <person name="Pagani I."/>
            <person name="Siebers A.K."/>
            <person name="Allgaier M."/>
            <person name="Thelen M.P."/>
            <person name="Hugenholtz P."/>
            <person name="Woyke T."/>
        </authorList>
    </citation>
    <scope>NUCLEOTIDE SEQUENCE</scope>
    <source>
        <strain evidence="1">21</strain>
    </source>
</reference>
<dbReference type="STRING" id="743722.Sph21_4913"/>
<organism evidence="1">
    <name type="scientific">Sphingobacterium sp. (strain 21)</name>
    <dbReference type="NCBI Taxonomy" id="743722"/>
    <lineage>
        <taxon>Bacteria</taxon>
        <taxon>Pseudomonadati</taxon>
        <taxon>Bacteroidota</taxon>
        <taxon>Sphingobacteriia</taxon>
        <taxon>Sphingobacteriales</taxon>
        <taxon>Sphingobacteriaceae</taxon>
        <taxon>Sphingobacterium</taxon>
    </lineage>
</organism>
<proteinExistence type="predicted"/>
<dbReference type="HOGENOM" id="CLU_3358554_0_0_10"/>
<accession>F4C8V1</accession>
<dbReference type="KEGG" id="shg:Sph21_4913"/>
<name>F4C8V1_SPHS2</name>
<evidence type="ECO:0000313" key="1">
    <source>
        <dbReference type="EMBL" id="ADZ81420.1"/>
    </source>
</evidence>
<protein>
    <submittedName>
        <fullName evidence="1">Uncharacterized protein</fullName>
    </submittedName>
</protein>
<dbReference type="EMBL" id="CP002584">
    <property type="protein sequence ID" value="ADZ81420.1"/>
    <property type="molecule type" value="Genomic_DNA"/>
</dbReference>
<sequence>MSFNVNLIQENPIEFKDLCFRYGFGVLITECEFWDI</sequence>
<dbReference type="AlphaFoldDB" id="F4C8V1"/>